<proteinExistence type="predicted"/>
<dbReference type="InterPro" id="IPR039561">
    <property type="entry name" value="Peptidase_M15C"/>
</dbReference>
<accession>A0A8J4EBR8</accession>
<evidence type="ECO:0000313" key="2">
    <source>
        <dbReference type="EMBL" id="GIJ68981.1"/>
    </source>
</evidence>
<protein>
    <recommendedName>
        <fullName evidence="1">Peptidase M15C domain-containing protein</fullName>
    </recommendedName>
</protein>
<reference evidence="2" key="1">
    <citation type="submission" date="2021-01" db="EMBL/GenBank/DDBJ databases">
        <title>Whole genome shotgun sequence of Virgisporangium ochraceum NBRC 16418.</title>
        <authorList>
            <person name="Komaki H."/>
            <person name="Tamura T."/>
        </authorList>
    </citation>
    <scope>NUCLEOTIDE SEQUENCE</scope>
    <source>
        <strain evidence="2">NBRC 16418</strain>
    </source>
</reference>
<dbReference type="Proteomes" id="UP000635606">
    <property type="component" value="Unassembled WGS sequence"/>
</dbReference>
<dbReference type="AlphaFoldDB" id="A0A8J4EBR8"/>
<keyword evidence="3" id="KW-1185">Reference proteome</keyword>
<dbReference type="InterPro" id="IPR009045">
    <property type="entry name" value="Zn_M74/Hedgehog-like"/>
</dbReference>
<organism evidence="2 3">
    <name type="scientific">Virgisporangium ochraceum</name>
    <dbReference type="NCBI Taxonomy" id="65505"/>
    <lineage>
        <taxon>Bacteria</taxon>
        <taxon>Bacillati</taxon>
        <taxon>Actinomycetota</taxon>
        <taxon>Actinomycetes</taxon>
        <taxon>Micromonosporales</taxon>
        <taxon>Micromonosporaceae</taxon>
        <taxon>Virgisporangium</taxon>
    </lineage>
</organism>
<dbReference type="SUPFAM" id="SSF55166">
    <property type="entry name" value="Hedgehog/DD-peptidase"/>
    <property type="match status" value="1"/>
</dbReference>
<evidence type="ECO:0000259" key="1">
    <source>
        <dbReference type="Pfam" id="PF13539"/>
    </source>
</evidence>
<dbReference type="Pfam" id="PF13539">
    <property type="entry name" value="Peptidase_M15_4"/>
    <property type="match status" value="1"/>
</dbReference>
<sequence length="175" mass="19208">MPKSWRAGCPVGPDRLAVLRLSYWDFDGRPRVGTLIAHRDVAAGLVTVFETLYRERFPIRRLDPVDAFDGSDDASMAADNTSAFNCRRAVAAGAPTWSEHAYGRAIDVNPVENPYLFDRRVLPPAGSDYVDRANRRPGMAVPGGILVTAFAKAGWSWGGEGRSHPDYQHFSTSGK</sequence>
<comment type="caution">
    <text evidence="2">The sequence shown here is derived from an EMBL/GenBank/DDBJ whole genome shotgun (WGS) entry which is preliminary data.</text>
</comment>
<dbReference type="Gene3D" id="3.30.1380.10">
    <property type="match status" value="1"/>
</dbReference>
<dbReference type="GO" id="GO:0008233">
    <property type="term" value="F:peptidase activity"/>
    <property type="evidence" value="ECO:0007669"/>
    <property type="project" value="InterPro"/>
</dbReference>
<evidence type="ECO:0000313" key="3">
    <source>
        <dbReference type="Proteomes" id="UP000635606"/>
    </source>
</evidence>
<feature type="domain" description="Peptidase M15C" evidence="1">
    <location>
        <begin position="93"/>
        <end position="171"/>
    </location>
</feature>
<name>A0A8J4EBR8_9ACTN</name>
<dbReference type="EMBL" id="BOPH01000053">
    <property type="protein sequence ID" value="GIJ68981.1"/>
    <property type="molecule type" value="Genomic_DNA"/>
</dbReference>
<gene>
    <name evidence="2" type="ORF">Voc01_038980</name>
</gene>